<accession>A0A8T0DW01</accession>
<protein>
    <submittedName>
        <fullName evidence="1">Uncharacterized protein</fullName>
    </submittedName>
</protein>
<gene>
    <name evidence="1" type="ORF">P879_00852</name>
</gene>
<dbReference type="EMBL" id="JTDF01000257">
    <property type="protein sequence ID" value="KAF8571913.1"/>
    <property type="molecule type" value="Genomic_DNA"/>
</dbReference>
<evidence type="ECO:0000313" key="2">
    <source>
        <dbReference type="Proteomes" id="UP000699462"/>
    </source>
</evidence>
<reference evidence="1 2" key="1">
    <citation type="submission" date="2019-07" db="EMBL/GenBank/DDBJ databases">
        <title>Annotation for the trematode Paragonimus westermani.</title>
        <authorList>
            <person name="Choi Y.-J."/>
        </authorList>
    </citation>
    <scope>NUCLEOTIDE SEQUENCE [LARGE SCALE GENOMIC DNA]</scope>
    <source>
        <strain evidence="1">180907_Pwestermani</strain>
    </source>
</reference>
<comment type="caution">
    <text evidence="1">The sequence shown here is derived from an EMBL/GenBank/DDBJ whole genome shotgun (WGS) entry which is preliminary data.</text>
</comment>
<evidence type="ECO:0000313" key="1">
    <source>
        <dbReference type="EMBL" id="KAF8571913.1"/>
    </source>
</evidence>
<proteinExistence type="predicted"/>
<dbReference type="Proteomes" id="UP000699462">
    <property type="component" value="Unassembled WGS sequence"/>
</dbReference>
<dbReference type="OrthoDB" id="6252044at2759"/>
<organism evidence="1 2">
    <name type="scientific">Paragonimus westermani</name>
    <dbReference type="NCBI Taxonomy" id="34504"/>
    <lineage>
        <taxon>Eukaryota</taxon>
        <taxon>Metazoa</taxon>
        <taxon>Spiralia</taxon>
        <taxon>Lophotrochozoa</taxon>
        <taxon>Platyhelminthes</taxon>
        <taxon>Trematoda</taxon>
        <taxon>Digenea</taxon>
        <taxon>Plagiorchiida</taxon>
        <taxon>Troglotremata</taxon>
        <taxon>Troglotrematidae</taxon>
        <taxon>Paragonimus</taxon>
    </lineage>
</organism>
<sequence length="376" mass="42303">MFLDIAKGLEYLLSNGFLYGKSLKSSMVFLDSRLHCKLRVRVYPTLVPTRWTTPNDTLDKKHLSTLLKHDPCLCGSPRFSKSPGWSLSPCASTRVPNHPEFSTNLLLNNEYAILKQPRMDLLETVEVHNTLQQTDPNKTVRKNISTDRSSISHLYRCVIEKLSSEEPIFPVDQSMQTVCVNQQTMHQLTNVWRSLQSEDVWQYGAIQLELLVARLLLDNEHAPSVRQSTQSVKTGAMAKSPLLLDPALCSYTSQPNASLTPYDVPLQTEVSNATTLYTPNHGLHTPSGLSTNFTPSVARPVRSSCGLNLLEFNTIEEVSRLVSEHLPSSGLNTLLLGCRHPIRVHRWTIRQAREMCEYIQATFSGSRTLANKKYGK</sequence>
<dbReference type="AlphaFoldDB" id="A0A8T0DW01"/>
<name>A0A8T0DW01_9TREM</name>
<keyword evidence="2" id="KW-1185">Reference proteome</keyword>